<evidence type="ECO:0000313" key="3">
    <source>
        <dbReference type="Proteomes" id="UP000694385"/>
    </source>
</evidence>
<dbReference type="OMA" id="FYWPHRR"/>
<keyword evidence="1" id="KW-0732">Signal</keyword>
<dbReference type="AlphaFoldDB" id="A0A8C5NZ17"/>
<reference evidence="2" key="1">
    <citation type="submission" date="2025-08" db="UniProtKB">
        <authorList>
            <consortium name="Ensembl"/>
        </authorList>
    </citation>
    <scope>IDENTIFICATION</scope>
</reference>
<evidence type="ECO:0000313" key="2">
    <source>
        <dbReference type="Ensembl" id="ENSJJAP00000010100.1"/>
    </source>
</evidence>
<reference evidence="2" key="2">
    <citation type="submission" date="2025-09" db="UniProtKB">
        <authorList>
            <consortium name="Ensembl"/>
        </authorList>
    </citation>
    <scope>IDENTIFICATION</scope>
</reference>
<dbReference type="GO" id="GO:0070175">
    <property type="term" value="P:positive regulation of enamel mineralization"/>
    <property type="evidence" value="ECO:0007669"/>
    <property type="project" value="Ensembl"/>
</dbReference>
<feature type="signal peptide" evidence="1">
    <location>
        <begin position="1"/>
        <end position="24"/>
    </location>
</feature>
<organism evidence="2 3">
    <name type="scientific">Jaculus jaculus</name>
    <name type="common">Lesser Egyptian jerboa</name>
    <dbReference type="NCBI Taxonomy" id="51337"/>
    <lineage>
        <taxon>Eukaryota</taxon>
        <taxon>Metazoa</taxon>
        <taxon>Chordata</taxon>
        <taxon>Craniata</taxon>
        <taxon>Vertebrata</taxon>
        <taxon>Euteleostomi</taxon>
        <taxon>Mammalia</taxon>
        <taxon>Eutheria</taxon>
        <taxon>Euarchontoglires</taxon>
        <taxon>Glires</taxon>
        <taxon>Rodentia</taxon>
        <taxon>Myomorpha</taxon>
        <taxon>Dipodoidea</taxon>
        <taxon>Dipodidae</taxon>
        <taxon>Dipodinae</taxon>
        <taxon>Jaculus</taxon>
    </lineage>
</organism>
<dbReference type="GeneTree" id="ENSGT00390000005348"/>
<dbReference type="Proteomes" id="UP000694385">
    <property type="component" value="Unassembled WGS sequence"/>
</dbReference>
<dbReference type="PANTHER" id="PTHR40376">
    <property type="entry name" value="ODONTOGENESIS ASSOCIATED PHOSPHOPROTEIN"/>
    <property type="match status" value="1"/>
</dbReference>
<evidence type="ECO:0000256" key="1">
    <source>
        <dbReference type="SAM" id="SignalP"/>
    </source>
</evidence>
<accession>A0A8C5NZ17</accession>
<protein>
    <submittedName>
        <fullName evidence="2">Odontogenesis associated phosphoprotein</fullName>
    </submittedName>
</protein>
<dbReference type="PANTHER" id="PTHR40376:SF1">
    <property type="entry name" value="ODONTOGENESIS ASSOCIATED PHOSPHOPROTEIN"/>
    <property type="match status" value="1"/>
</dbReference>
<feature type="chain" id="PRO_5034011376" evidence="1">
    <location>
        <begin position="25"/>
        <end position="134"/>
    </location>
</feature>
<sequence length="134" mass="15453">MAPGLRFSCWWLFVCWLVATVAEGQEVVTPPGSSQNNANPTDCQIFTLTPPPTTRKPVTRVQHITRAPTYTFHVFPQGRPRVFPRFPGSPFHPLNCNHRFHFWPFYWPYGHLTPGRYLLGRRLQVGSSSEESRE</sequence>
<gene>
    <name evidence="2" type="primary">Odaph</name>
</gene>
<dbReference type="Pfam" id="PF15848">
    <property type="entry name" value="ODAPH"/>
    <property type="match status" value="1"/>
</dbReference>
<dbReference type="Ensembl" id="ENSJJAT00000016554.1">
    <property type="protein sequence ID" value="ENSJJAP00000010100.1"/>
    <property type="gene ID" value="ENSJJAG00000013778.1"/>
</dbReference>
<keyword evidence="3" id="KW-1185">Reference proteome</keyword>
<dbReference type="InterPro" id="IPR031706">
    <property type="entry name" value="ODAPH"/>
</dbReference>
<proteinExistence type="predicted"/>
<name>A0A8C5NZ17_JACJA</name>